<evidence type="ECO:0000313" key="1">
    <source>
        <dbReference type="EMBL" id="GAC20635.1"/>
    </source>
</evidence>
<dbReference type="eggNOG" id="COG3168">
    <property type="taxonomic scope" value="Bacteria"/>
</dbReference>
<dbReference type="EMBL" id="BAEO01000055">
    <property type="protein sequence ID" value="GAC20635.1"/>
    <property type="molecule type" value="Genomic_DNA"/>
</dbReference>
<dbReference type="Pfam" id="PF04351">
    <property type="entry name" value="PilP"/>
    <property type="match status" value="1"/>
</dbReference>
<dbReference type="OrthoDB" id="5296580at2"/>
<dbReference type="AlphaFoldDB" id="K6ZB13"/>
<dbReference type="RefSeq" id="WP_007622735.1">
    <property type="nucleotide sequence ID" value="NZ_BAEO01000055.1"/>
</dbReference>
<dbReference type="PIRSF" id="PIRSF016481">
    <property type="entry name" value="Pilus_assembly_PilP"/>
    <property type="match status" value="1"/>
</dbReference>
<sequence length="179" mass="19435">MKHLKIVLVAALLSGCEAKVDDLQVFIAEVKQTTSVNIEPYPEFESKPTFIYSADTLRSPFQQPRNTGAGVQVKVAAQPNCAQPDFNRSKQPLEKFGIDALSVTGVFQSNGKKWALIQSNTGGLFKATIGDYLGLFFGKIDSIQNGTVSFTEMLPDGAGCWQKKQATLTMLSKAGENNV</sequence>
<gene>
    <name evidence="1" type="primary">pilP</name>
    <name evidence="1" type="ORF">GARC_3681</name>
</gene>
<dbReference type="InterPro" id="IPR007446">
    <property type="entry name" value="PilP"/>
</dbReference>
<keyword evidence="2" id="KW-1185">Reference proteome</keyword>
<name>K6ZB13_9ALTE</name>
<organism evidence="1 2">
    <name type="scientific">Paraglaciecola arctica BSs20135</name>
    <dbReference type="NCBI Taxonomy" id="493475"/>
    <lineage>
        <taxon>Bacteria</taxon>
        <taxon>Pseudomonadati</taxon>
        <taxon>Pseudomonadota</taxon>
        <taxon>Gammaproteobacteria</taxon>
        <taxon>Alteromonadales</taxon>
        <taxon>Alteromonadaceae</taxon>
        <taxon>Paraglaciecola</taxon>
    </lineage>
</organism>
<protein>
    <submittedName>
        <fullName evidence="1">Type IV pilus assembly protein PilP</fullName>
    </submittedName>
</protein>
<accession>K6ZB13</accession>
<evidence type="ECO:0000313" key="2">
    <source>
        <dbReference type="Proteomes" id="UP000006327"/>
    </source>
</evidence>
<dbReference type="STRING" id="493475.GARC_3681"/>
<dbReference type="Gene3D" id="2.30.30.830">
    <property type="match status" value="1"/>
</dbReference>
<comment type="caution">
    <text evidence="1">The sequence shown here is derived from an EMBL/GenBank/DDBJ whole genome shotgun (WGS) entry which is preliminary data.</text>
</comment>
<dbReference type="Proteomes" id="UP000006327">
    <property type="component" value="Unassembled WGS sequence"/>
</dbReference>
<reference evidence="1 2" key="1">
    <citation type="journal article" date="2017" name="Antonie Van Leeuwenhoek">
        <title>Rhizobium rhizosphaerae sp. nov., a novel species isolated from rice rhizosphere.</title>
        <authorList>
            <person name="Zhao J.J."/>
            <person name="Zhang J."/>
            <person name="Zhang R.J."/>
            <person name="Zhang C.W."/>
            <person name="Yin H.Q."/>
            <person name="Zhang X.X."/>
        </authorList>
    </citation>
    <scope>NUCLEOTIDE SEQUENCE [LARGE SCALE GENOMIC DNA]</scope>
    <source>
        <strain evidence="1 2">BSs20135</strain>
    </source>
</reference>
<dbReference type="PROSITE" id="PS51257">
    <property type="entry name" value="PROKAR_LIPOPROTEIN"/>
    <property type="match status" value="1"/>
</dbReference>
<proteinExistence type="predicted"/>